<keyword evidence="3" id="KW-0677">Repeat</keyword>
<dbReference type="Gene3D" id="2.10.25.10">
    <property type="entry name" value="Laminin"/>
    <property type="match status" value="3"/>
</dbReference>
<dbReference type="Proteomes" id="UP000663862">
    <property type="component" value="Unassembled WGS sequence"/>
</dbReference>
<accession>A0A820QJ90</accession>
<dbReference type="GO" id="GO:0045197">
    <property type="term" value="P:establishment or maintenance of epithelial cell apical/basal polarity"/>
    <property type="evidence" value="ECO:0007669"/>
    <property type="project" value="TreeGrafter"/>
</dbReference>
<evidence type="ECO:0000256" key="3">
    <source>
        <dbReference type="ARBA" id="ARBA00022737"/>
    </source>
</evidence>
<evidence type="ECO:0000313" key="9">
    <source>
        <dbReference type="Proteomes" id="UP000663862"/>
    </source>
</evidence>
<keyword evidence="6" id="KW-1133">Transmembrane helix</keyword>
<dbReference type="InterPro" id="IPR013032">
    <property type="entry name" value="EGF-like_CS"/>
</dbReference>
<feature type="domain" description="EGF-like" evidence="7">
    <location>
        <begin position="41"/>
        <end position="78"/>
    </location>
</feature>
<dbReference type="CDD" id="cd00054">
    <property type="entry name" value="EGF_CA"/>
    <property type="match status" value="3"/>
</dbReference>
<organism evidence="8 9">
    <name type="scientific">Rotaria socialis</name>
    <dbReference type="NCBI Taxonomy" id="392032"/>
    <lineage>
        <taxon>Eukaryota</taxon>
        <taxon>Metazoa</taxon>
        <taxon>Spiralia</taxon>
        <taxon>Gnathifera</taxon>
        <taxon>Rotifera</taxon>
        <taxon>Eurotatoria</taxon>
        <taxon>Bdelloidea</taxon>
        <taxon>Philodinida</taxon>
        <taxon>Philodinidae</taxon>
        <taxon>Rotaria</taxon>
    </lineage>
</organism>
<comment type="caution">
    <text evidence="8">The sequence shown here is derived from an EMBL/GenBank/DDBJ whole genome shotgun (WGS) entry which is preliminary data.</text>
</comment>
<keyword evidence="2" id="KW-0732">Signal</keyword>
<name>A0A820QJ90_9BILA</name>
<comment type="caution">
    <text evidence="5">Lacks conserved residue(s) required for the propagation of feature annotation.</text>
</comment>
<dbReference type="SUPFAM" id="SSF57196">
    <property type="entry name" value="EGF/Laminin"/>
    <property type="match status" value="3"/>
</dbReference>
<feature type="domain" description="EGF-like" evidence="7">
    <location>
        <begin position="80"/>
        <end position="117"/>
    </location>
</feature>
<reference evidence="8" key="1">
    <citation type="submission" date="2021-02" db="EMBL/GenBank/DDBJ databases">
        <authorList>
            <person name="Nowell W R."/>
        </authorList>
    </citation>
    <scope>NUCLEOTIDE SEQUENCE</scope>
</reference>
<keyword evidence="6" id="KW-0812">Transmembrane</keyword>
<dbReference type="PROSITE" id="PS01186">
    <property type="entry name" value="EGF_2"/>
    <property type="match status" value="2"/>
</dbReference>
<keyword evidence="4 5" id="KW-1015">Disulfide bond</keyword>
<dbReference type="GO" id="GO:0032991">
    <property type="term" value="C:protein-containing complex"/>
    <property type="evidence" value="ECO:0007669"/>
    <property type="project" value="TreeGrafter"/>
</dbReference>
<feature type="disulfide bond" evidence="5">
    <location>
        <begin position="29"/>
        <end position="38"/>
    </location>
</feature>
<dbReference type="PANTHER" id="PTHR24049">
    <property type="entry name" value="CRUMBS FAMILY MEMBER"/>
    <property type="match status" value="1"/>
</dbReference>
<dbReference type="GO" id="GO:0005886">
    <property type="term" value="C:plasma membrane"/>
    <property type="evidence" value="ECO:0007669"/>
    <property type="project" value="TreeGrafter"/>
</dbReference>
<dbReference type="AlphaFoldDB" id="A0A820QJ90"/>
<dbReference type="InterPro" id="IPR001881">
    <property type="entry name" value="EGF-like_Ca-bd_dom"/>
</dbReference>
<sequence length="372" mass="41045">MSSSLCAIKQPCKNNGTCNGTHYSYDCSCPCGFNGTDCEFDYRPCKPYTCLNNGTCNATSDSLFVCTCLSGWQGVHCESIVNFCDNNSCLNNGVCRPLLENYTCECLGDSYSGRLCEISSPKTIMLKTVSKSFAYISILAVVAVAMFVITMDMLKYCFESVDLCPDNDALNFTTIFLITFGSGPTLFSNKTPADFNFTTSHSQSFTFDVNDGMFAFVNEVPDLNNGWHGNASDYTTNDTDGYMFLVNMQGIDPQIFNYKIDDLHIGRLYEFSAYVANVVRKEKCLNKPNIRFEVRAINESGNVIAKKGTGDVPACYNMSWSKYDISFETTHSSVVLLMISNVAEGSGNDLAVDDIELRVYSTNDLDDTSTTG</sequence>
<dbReference type="SMART" id="SM00179">
    <property type="entry name" value="EGF_CA"/>
    <property type="match status" value="3"/>
</dbReference>
<dbReference type="InterPro" id="IPR051022">
    <property type="entry name" value="Notch_Cell-Fate_Det"/>
</dbReference>
<dbReference type="PANTHER" id="PTHR24049:SF22">
    <property type="entry name" value="DROSOPHILA CRUMBS HOMOLOG"/>
    <property type="match status" value="1"/>
</dbReference>
<feature type="disulfide bond" evidence="5">
    <location>
        <begin position="68"/>
        <end position="77"/>
    </location>
</feature>
<dbReference type="PROSITE" id="PS00022">
    <property type="entry name" value="EGF_1"/>
    <property type="match status" value="2"/>
</dbReference>
<proteinExistence type="predicted"/>
<dbReference type="GO" id="GO:0005509">
    <property type="term" value="F:calcium ion binding"/>
    <property type="evidence" value="ECO:0007669"/>
    <property type="project" value="InterPro"/>
</dbReference>
<feature type="transmembrane region" description="Helical" evidence="6">
    <location>
        <begin position="132"/>
        <end position="149"/>
    </location>
</feature>
<feature type="domain" description="EGF-like" evidence="7">
    <location>
        <begin position="2"/>
        <end position="39"/>
    </location>
</feature>
<dbReference type="InterPro" id="IPR000742">
    <property type="entry name" value="EGF"/>
</dbReference>
<protein>
    <recommendedName>
        <fullName evidence="7">EGF-like domain-containing protein</fullName>
    </recommendedName>
</protein>
<evidence type="ECO:0000256" key="2">
    <source>
        <dbReference type="ARBA" id="ARBA00022729"/>
    </source>
</evidence>
<dbReference type="EMBL" id="CAJOBQ010000823">
    <property type="protein sequence ID" value="CAF4422222.1"/>
    <property type="molecule type" value="Genomic_DNA"/>
</dbReference>
<dbReference type="Pfam" id="PF00008">
    <property type="entry name" value="EGF"/>
    <property type="match status" value="1"/>
</dbReference>
<dbReference type="PROSITE" id="PS50026">
    <property type="entry name" value="EGF_3"/>
    <property type="match status" value="3"/>
</dbReference>
<gene>
    <name evidence="8" type="ORF">TSG867_LOCUS14628</name>
</gene>
<evidence type="ECO:0000256" key="5">
    <source>
        <dbReference type="PROSITE-ProRule" id="PRU00076"/>
    </source>
</evidence>
<evidence type="ECO:0000313" key="8">
    <source>
        <dbReference type="EMBL" id="CAF4422222.1"/>
    </source>
</evidence>
<keyword evidence="6" id="KW-0472">Membrane</keyword>
<evidence type="ECO:0000259" key="7">
    <source>
        <dbReference type="PROSITE" id="PS50026"/>
    </source>
</evidence>
<evidence type="ECO:0000256" key="4">
    <source>
        <dbReference type="ARBA" id="ARBA00023157"/>
    </source>
</evidence>
<feature type="transmembrane region" description="Helical" evidence="6">
    <location>
        <begin position="169"/>
        <end position="187"/>
    </location>
</feature>
<evidence type="ECO:0000256" key="1">
    <source>
        <dbReference type="ARBA" id="ARBA00022536"/>
    </source>
</evidence>
<dbReference type="SMART" id="SM00181">
    <property type="entry name" value="EGF"/>
    <property type="match status" value="3"/>
</dbReference>
<dbReference type="GO" id="GO:0007157">
    <property type="term" value="P:heterophilic cell-cell adhesion via plasma membrane cell adhesion molecules"/>
    <property type="evidence" value="ECO:0007669"/>
    <property type="project" value="TreeGrafter"/>
</dbReference>
<keyword evidence="1 5" id="KW-0245">EGF-like domain</keyword>
<dbReference type="Pfam" id="PF12661">
    <property type="entry name" value="hEGF"/>
    <property type="match status" value="1"/>
</dbReference>
<evidence type="ECO:0000256" key="6">
    <source>
        <dbReference type="SAM" id="Phobius"/>
    </source>
</evidence>